<keyword evidence="1" id="KW-0862">Zinc</keyword>
<proteinExistence type="predicted"/>
<dbReference type="GO" id="GO:0006508">
    <property type="term" value="P:proteolysis"/>
    <property type="evidence" value="ECO:0007669"/>
    <property type="project" value="UniProtKB-KW"/>
</dbReference>
<dbReference type="InterPro" id="IPR035992">
    <property type="entry name" value="Ricin_B-like_lectins"/>
</dbReference>
<sequence length="418" mass="46160">MSTIKFSHAWVMVPVMAVTLFSCRKNDATTGSEQQNASPWDAKAEVYHPRQSGNTIEAYYRGNLVQLLEIENGKYLLGGDIVLKKTDIRMPGSPLTESTINGGTWSNKTIYYRFDPSASDTLTTVMWPAAIQMWTSAGLGLQFVEDVSETQQEYILLQQNSEGSAYATSIGAPGGEMVISIDPTAFASGNVAHEIGHALGLEHEQTRHDRDLFVNVNTSGLSANWAYQYNIKSAATPVGSFDFSSIMLYPSQANRLTKTDGTGWPYNRRNLSATDILGIRYKYNITTYTSNGTYELLAGLNGTKVLTTDSLISVLRADTSSNSARQRWRVSHQSNGYYKITAWSDSTKSLTRSDTNVALRTYTGTSNQQWAIVPAYLSNSFRLVSRSSNKACAGLDTAGLKIRNFARDSSQQWSLRKL</sequence>
<dbReference type="PANTHER" id="PTHR10127:SF850">
    <property type="entry name" value="METALLOENDOPEPTIDASE"/>
    <property type="match status" value="1"/>
</dbReference>
<dbReference type="PROSITE" id="PS51257">
    <property type="entry name" value="PROKAR_LIPOPROTEIN"/>
    <property type="match status" value="1"/>
</dbReference>
<dbReference type="OrthoDB" id="3669864at2"/>
<feature type="binding site" evidence="1">
    <location>
        <position position="197"/>
    </location>
    <ligand>
        <name>Zn(2+)</name>
        <dbReference type="ChEBI" id="CHEBI:29105"/>
        <note>catalytic</note>
    </ligand>
</feature>
<dbReference type="SMART" id="SM00235">
    <property type="entry name" value="ZnMc"/>
    <property type="match status" value="1"/>
</dbReference>
<feature type="active site" evidence="1">
    <location>
        <position position="194"/>
    </location>
</feature>
<gene>
    <name evidence="2" type="ORF">ECE50_012435</name>
</gene>
<dbReference type="InterPro" id="IPR001506">
    <property type="entry name" value="Peptidase_M12A"/>
</dbReference>
<dbReference type="InterPro" id="IPR006026">
    <property type="entry name" value="Peptidase_Metallo"/>
</dbReference>
<comment type="cofactor">
    <cofactor evidence="1">
        <name>Zn(2+)</name>
        <dbReference type="ChEBI" id="CHEBI:29105"/>
    </cofactor>
    <text evidence="1">Binds 1 zinc ion per subunit.</text>
</comment>
<dbReference type="GO" id="GO:0004222">
    <property type="term" value="F:metalloendopeptidase activity"/>
    <property type="evidence" value="ECO:0007669"/>
    <property type="project" value="UniProtKB-UniRule"/>
</dbReference>
<dbReference type="Proteomes" id="UP000281028">
    <property type="component" value="Unassembled WGS sequence"/>
</dbReference>
<keyword evidence="3" id="KW-1185">Reference proteome</keyword>
<dbReference type="GO" id="GO:0008270">
    <property type="term" value="F:zinc ion binding"/>
    <property type="evidence" value="ECO:0007669"/>
    <property type="project" value="UniProtKB-UniRule"/>
</dbReference>
<dbReference type="EMBL" id="RIAR02000001">
    <property type="protein sequence ID" value="NSL87646.1"/>
    <property type="molecule type" value="Genomic_DNA"/>
</dbReference>
<accession>A0A3S1AYF5</accession>
<dbReference type="Pfam" id="PF01400">
    <property type="entry name" value="Astacin"/>
    <property type="match status" value="1"/>
</dbReference>
<dbReference type="PRINTS" id="PR00480">
    <property type="entry name" value="ASTACIN"/>
</dbReference>
<organism evidence="2 3">
    <name type="scientific">Chitinophaga solisilvae</name>
    <dbReference type="NCBI Taxonomy" id="1233460"/>
    <lineage>
        <taxon>Bacteria</taxon>
        <taxon>Pseudomonadati</taxon>
        <taxon>Bacteroidota</taxon>
        <taxon>Chitinophagia</taxon>
        <taxon>Chitinophagales</taxon>
        <taxon>Chitinophagaceae</taxon>
        <taxon>Chitinophaga</taxon>
    </lineage>
</organism>
<dbReference type="PANTHER" id="PTHR10127">
    <property type="entry name" value="DISCOIDIN, CUB, EGF, LAMININ , AND ZINC METALLOPROTEASE DOMAIN CONTAINING"/>
    <property type="match status" value="1"/>
</dbReference>
<keyword evidence="1" id="KW-0479">Metal-binding</keyword>
<feature type="binding site" evidence="1">
    <location>
        <position position="193"/>
    </location>
    <ligand>
        <name>Zn(2+)</name>
        <dbReference type="ChEBI" id="CHEBI:29105"/>
        <note>catalytic</note>
    </ligand>
</feature>
<dbReference type="SUPFAM" id="SSF55486">
    <property type="entry name" value="Metalloproteases ('zincins'), catalytic domain"/>
    <property type="match status" value="1"/>
</dbReference>
<reference evidence="2" key="1">
    <citation type="submission" date="2020-05" db="EMBL/GenBank/DDBJ databases">
        <title>Chitinophaga laudate sp. nov., isolated from a tropical peat swamp.</title>
        <authorList>
            <person name="Goh C.B.S."/>
            <person name="Lee M.S."/>
            <person name="Parimannan S."/>
            <person name="Pasbakhsh P."/>
            <person name="Yule C.M."/>
            <person name="Rajandas H."/>
            <person name="Loke S."/>
            <person name="Croft L."/>
            <person name="Tan J.B.L."/>
        </authorList>
    </citation>
    <scope>NUCLEOTIDE SEQUENCE</scope>
    <source>
        <strain evidence="2">Mgbs1</strain>
    </source>
</reference>
<dbReference type="SMART" id="SM00458">
    <property type="entry name" value="RICIN"/>
    <property type="match status" value="1"/>
</dbReference>
<dbReference type="SUPFAM" id="SSF50370">
    <property type="entry name" value="Ricin B-like lectins"/>
    <property type="match status" value="1"/>
</dbReference>
<dbReference type="PROSITE" id="PS50231">
    <property type="entry name" value="RICIN_B_LECTIN"/>
    <property type="match status" value="1"/>
</dbReference>
<feature type="binding site" evidence="1">
    <location>
        <position position="203"/>
    </location>
    <ligand>
        <name>Zn(2+)</name>
        <dbReference type="ChEBI" id="CHEBI:29105"/>
        <note>catalytic</note>
    </ligand>
</feature>
<protein>
    <submittedName>
        <fullName evidence="2">Uncharacterized protein</fullName>
    </submittedName>
</protein>
<name>A0A3S1AYF5_9BACT</name>
<keyword evidence="1" id="KW-0378">Hydrolase</keyword>
<dbReference type="Pfam" id="PF14200">
    <property type="entry name" value="RicinB_lectin_2"/>
    <property type="match status" value="1"/>
</dbReference>
<dbReference type="Gene3D" id="2.80.10.50">
    <property type="match status" value="1"/>
</dbReference>
<dbReference type="InterPro" id="IPR024079">
    <property type="entry name" value="MetalloPept_cat_dom_sf"/>
</dbReference>
<comment type="caution">
    <text evidence="1">Lacks conserved residue(s) required for the propagation of feature annotation.</text>
</comment>
<dbReference type="InterPro" id="IPR000772">
    <property type="entry name" value="Ricin_B_lectin"/>
</dbReference>
<keyword evidence="1" id="KW-0482">Metalloprotease</keyword>
<dbReference type="AlphaFoldDB" id="A0A3S1AYF5"/>
<evidence type="ECO:0000313" key="3">
    <source>
        <dbReference type="Proteomes" id="UP000281028"/>
    </source>
</evidence>
<dbReference type="Gene3D" id="3.40.390.10">
    <property type="entry name" value="Collagenase (Catalytic Domain)"/>
    <property type="match status" value="1"/>
</dbReference>
<comment type="caution">
    <text evidence="2">The sequence shown here is derived from an EMBL/GenBank/DDBJ whole genome shotgun (WGS) entry which is preliminary data.</text>
</comment>
<evidence type="ECO:0000256" key="1">
    <source>
        <dbReference type="PROSITE-ProRule" id="PRU01211"/>
    </source>
</evidence>
<keyword evidence="1" id="KW-0645">Protease</keyword>
<evidence type="ECO:0000313" key="2">
    <source>
        <dbReference type="EMBL" id="NSL87646.1"/>
    </source>
</evidence>
<dbReference type="PROSITE" id="PS51864">
    <property type="entry name" value="ASTACIN"/>
    <property type="match status" value="1"/>
</dbReference>
<dbReference type="CDD" id="cd00161">
    <property type="entry name" value="beta-trefoil_Ricin-like"/>
    <property type="match status" value="1"/>
</dbReference>